<feature type="compositionally biased region" description="Polar residues" evidence="7">
    <location>
        <begin position="545"/>
        <end position="560"/>
    </location>
</feature>
<dbReference type="PROSITE" id="PS50157">
    <property type="entry name" value="ZINC_FINGER_C2H2_2"/>
    <property type="match status" value="2"/>
</dbReference>
<dbReference type="PROSITE" id="PS50297">
    <property type="entry name" value="ANK_REP_REGION"/>
    <property type="match status" value="1"/>
</dbReference>
<dbReference type="OrthoDB" id="8922241at2759"/>
<feature type="non-terminal residue" evidence="9">
    <location>
        <position position="1"/>
    </location>
</feature>
<dbReference type="FunFam" id="3.30.160.60:FF:000007">
    <property type="entry name" value="Basic krueppel-like factor 3"/>
    <property type="match status" value="1"/>
</dbReference>
<dbReference type="EMBL" id="JAAAIP010001344">
    <property type="protein sequence ID" value="KAG0307694.1"/>
    <property type="molecule type" value="Genomic_DNA"/>
</dbReference>
<dbReference type="PROSITE" id="PS50088">
    <property type="entry name" value="ANK_REPEAT"/>
    <property type="match status" value="1"/>
</dbReference>
<feature type="domain" description="C2H2-type" evidence="8">
    <location>
        <begin position="1275"/>
        <end position="1302"/>
    </location>
</feature>
<dbReference type="GO" id="GO:0005634">
    <property type="term" value="C:nucleus"/>
    <property type="evidence" value="ECO:0007669"/>
    <property type="project" value="TreeGrafter"/>
</dbReference>
<protein>
    <submittedName>
        <fullName evidence="9">SPT3 Dosage dependent suppressor of Ty-induced promoter mutations-like protein</fullName>
    </submittedName>
</protein>
<keyword evidence="10" id="KW-1185">Reference proteome</keyword>
<feature type="region of interest" description="Disordered" evidence="7">
    <location>
        <begin position="375"/>
        <end position="411"/>
    </location>
</feature>
<dbReference type="SMART" id="SM00248">
    <property type="entry name" value="ANK"/>
    <property type="match status" value="2"/>
</dbReference>
<keyword evidence="5" id="KW-0040">ANK repeat</keyword>
<feature type="region of interest" description="Disordered" evidence="7">
    <location>
        <begin position="1377"/>
        <end position="1418"/>
    </location>
</feature>
<dbReference type="GO" id="GO:0000977">
    <property type="term" value="F:RNA polymerase II transcription regulatory region sequence-specific DNA binding"/>
    <property type="evidence" value="ECO:0007669"/>
    <property type="project" value="TreeGrafter"/>
</dbReference>
<keyword evidence="2" id="KW-0677">Repeat</keyword>
<feature type="compositionally biased region" description="Low complexity" evidence="7">
    <location>
        <begin position="970"/>
        <end position="1032"/>
    </location>
</feature>
<dbReference type="Pfam" id="PF12796">
    <property type="entry name" value="Ank_2"/>
    <property type="match status" value="1"/>
</dbReference>
<evidence type="ECO:0000313" key="10">
    <source>
        <dbReference type="Proteomes" id="UP000738325"/>
    </source>
</evidence>
<dbReference type="PROSITE" id="PS00028">
    <property type="entry name" value="ZINC_FINGER_C2H2_1"/>
    <property type="match status" value="2"/>
</dbReference>
<sequence>TSGEEGGKAGSMDSVEFSHNHSRSSQYGGGHHSNGHPSRTNSGSSITFRPTAAAVADPFKSPMSLILPRRMIQGHQKARQFDSTSAAAATNTSTTGANADLQPSTPSATAIATSSPDAPPQDTPAVPVGDPESHFYLEVTVHLASSEAIVQACPECCHKVEGKVRKPSNGPGAPSKAGQNDNADPGQILQFCVSDHIVDFTHGTSTVMAKVLCSSTHHDKRGNNDRYFFKFSLMQYLNNQKIRVDSCRTKDILFTGNHKNKSMASFSEDKVDVKPRVPRAEEDASALSARPAMLVDQVYSEEPDTIPEDSFDKYSHSQPYTAGRPPHAPHSQSFSPYHSPRQYSTEHIPRIHEPSAMSIDVPRQRQHTLDKKPYIGHAGRSSMGGHGTEADYSGPNHGHSSPMADSRLGSSAGYAPVRAKSWNDTLITPKINKIIPDVGDMLGGTEITVFGSGFRSGLVPYFDSLPATNVSILHSDVLTCRTPPRINAEVVWVGFHSKILSNPPFGRVSTDVQFSYADKTGLVLAELVAEILVLGRDAYDDELQPSRSNTGTGSGHSTAADTGDKAGQRLGGLGDLRSMATRVARRSSMRRDSTDMTSSQQQHHQQQQRSSMNGSRLNPMTESPRRRCSHSPLSHDQSLEDDEEFESVIADMMALSVTHSVGLSPQACKALESAILNNLTDAGDLPHISQPNDQRHTMLHLAVVLEMDQLVDYLLKEKIEVNAADCNGFTALHYAAWLGNKTMFETLERHGASGEVSNCHQAQPRHLFEDAPGSSQEFSSMYHAKKGDLVPEVRSTVKHSSLSHDNLKDNIHAQYSRAKKARTSSGNMYVPSSSGDAGSQAPAPVDHHREQLDHEMGHPGSGGGSGSHSTHPSSSRHLISSPPQQHHNNQSHVRPRPVSQSMHAHHGVPTRSPSPLRESYPSPYSRESSSMSNSTAAGPRRYLHPVDMHPTRAGSLPSIRVNPDHHEGAGNNSNNNNGSGGNNSSSGGAHQQHGGSSSSSSYHSGLPYHHHAPSSPSSSANNNTNGPPSTSPLLQQHAGSHSRYPSSPSSYDYSQRQQSPTHYDHGAQEERRSDRMLPSFGLNLPVPYTHPEDLNRSHSPNSQNGGHGSEGQDGGRHGGSAQVGPGGVKRSGSYHNSPHDGPSSKAAKTFDNGPGRPKGEHHEYDKQGPALPIGKSRDVQSSSNNSGSGGGGSTHDNNDHEGGIRNGGGVEDESVGNGNNGGSNGSNGHKATTSSGTRRTTQASHTCPHPNCNKSFTRPFNLRAHMRVHTAERPYKCDACALAFSRLHDRNRHAKLHTGIKPFECQFCHHRFIRPDALRRHLGRGGAGQGCGQKAVAFISANDAAKHAATAKNMEIDITMAAAAAAAATAAVNGKAGSSIHSSSIGPSSRSSSGSSVKSSSTSLSSSSSAAHPSLSNATGHVPISAYSSGEWGQSSKLTARVAELRMADSEGDAPQQQHQRESRGHDKLPTLPEVVGGADHPHSHPYSHHQGVGRFESPSGMDEDEQDSRQQYRQQH</sequence>
<dbReference type="Gene3D" id="1.25.40.20">
    <property type="entry name" value="Ankyrin repeat-containing domain"/>
    <property type="match status" value="1"/>
</dbReference>
<evidence type="ECO:0000256" key="1">
    <source>
        <dbReference type="ARBA" id="ARBA00022723"/>
    </source>
</evidence>
<dbReference type="PANTHER" id="PTHR14196">
    <property type="entry name" value="ODD-SKIPPED - RELATED"/>
    <property type="match status" value="1"/>
</dbReference>
<feature type="compositionally biased region" description="Basic and acidic residues" evidence="7">
    <location>
        <begin position="1459"/>
        <end position="1469"/>
    </location>
</feature>
<dbReference type="SUPFAM" id="SSF81296">
    <property type="entry name" value="E set domains"/>
    <property type="match status" value="1"/>
</dbReference>
<feature type="compositionally biased region" description="Polar residues" evidence="7">
    <location>
        <begin position="876"/>
        <end position="902"/>
    </location>
</feature>
<dbReference type="InterPro" id="IPR036236">
    <property type="entry name" value="Znf_C2H2_sf"/>
</dbReference>
<feature type="compositionally biased region" description="Low complexity" evidence="7">
    <location>
        <begin position="83"/>
        <end position="116"/>
    </location>
</feature>
<feature type="repeat" description="ANK" evidence="5">
    <location>
        <begin position="727"/>
        <end position="759"/>
    </location>
</feature>
<feature type="compositionally biased region" description="Basic and acidic residues" evidence="7">
    <location>
        <begin position="845"/>
        <end position="857"/>
    </location>
</feature>
<feature type="region of interest" description="Disordered" evidence="7">
    <location>
        <begin position="74"/>
        <end position="124"/>
    </location>
</feature>
<dbReference type="GO" id="GO:0008270">
    <property type="term" value="F:zinc ion binding"/>
    <property type="evidence" value="ECO:0007669"/>
    <property type="project" value="UniProtKB-KW"/>
</dbReference>
<evidence type="ECO:0000256" key="2">
    <source>
        <dbReference type="ARBA" id="ARBA00022737"/>
    </source>
</evidence>
<feature type="domain" description="C2H2-type" evidence="8">
    <location>
        <begin position="1245"/>
        <end position="1274"/>
    </location>
</feature>
<dbReference type="Proteomes" id="UP000738325">
    <property type="component" value="Unassembled WGS sequence"/>
</dbReference>
<dbReference type="Gene3D" id="3.30.160.60">
    <property type="entry name" value="Classic Zinc Finger"/>
    <property type="match status" value="3"/>
</dbReference>
<feature type="compositionally biased region" description="Polar residues" evidence="7">
    <location>
        <begin position="823"/>
        <end position="837"/>
    </location>
</feature>
<keyword evidence="4" id="KW-0862">Zinc</keyword>
<keyword evidence="1" id="KW-0479">Metal-binding</keyword>
<evidence type="ECO:0000313" key="9">
    <source>
        <dbReference type="EMBL" id="KAG0307694.1"/>
    </source>
</evidence>
<evidence type="ECO:0000256" key="7">
    <source>
        <dbReference type="SAM" id="MobiDB-lite"/>
    </source>
</evidence>
<evidence type="ECO:0000256" key="4">
    <source>
        <dbReference type="ARBA" id="ARBA00022833"/>
    </source>
</evidence>
<feature type="compositionally biased region" description="Basic and acidic residues" evidence="7">
    <location>
        <begin position="267"/>
        <end position="282"/>
    </location>
</feature>
<feature type="compositionally biased region" description="Basic and acidic residues" evidence="7">
    <location>
        <begin position="1062"/>
        <end position="1075"/>
    </location>
</feature>
<dbReference type="SMART" id="SM00355">
    <property type="entry name" value="ZnF_C2H2"/>
    <property type="match status" value="3"/>
</dbReference>
<dbReference type="InterPro" id="IPR014756">
    <property type="entry name" value="Ig_E-set"/>
</dbReference>
<dbReference type="PANTHER" id="PTHR14196:SF12">
    <property type="entry name" value="ZINC FINGER PROTEIN 208-LIKE"/>
    <property type="match status" value="1"/>
</dbReference>
<feature type="compositionally biased region" description="Polar residues" evidence="7">
    <location>
        <begin position="1229"/>
        <end position="1245"/>
    </location>
</feature>
<name>A0A9P6UJ93_9FUNG</name>
<feature type="compositionally biased region" description="Polar residues" evidence="7">
    <location>
        <begin position="330"/>
        <end position="345"/>
    </location>
</feature>
<feature type="region of interest" description="Disordered" evidence="7">
    <location>
        <begin position="1"/>
        <end position="49"/>
    </location>
</feature>
<dbReference type="InterPro" id="IPR002110">
    <property type="entry name" value="Ankyrin_rpt"/>
</dbReference>
<dbReference type="InterPro" id="IPR036770">
    <property type="entry name" value="Ankyrin_rpt-contain_sf"/>
</dbReference>
<dbReference type="SUPFAM" id="SSF48403">
    <property type="entry name" value="Ankyrin repeat"/>
    <property type="match status" value="1"/>
</dbReference>
<dbReference type="Pfam" id="PF00096">
    <property type="entry name" value="zf-C2H2"/>
    <property type="match status" value="1"/>
</dbReference>
<dbReference type="Gene3D" id="2.60.40.10">
    <property type="entry name" value="Immunoglobulins"/>
    <property type="match status" value="1"/>
</dbReference>
<proteinExistence type="predicted"/>
<dbReference type="InterPro" id="IPR013783">
    <property type="entry name" value="Ig-like_fold"/>
</dbReference>
<feature type="compositionally biased region" description="Low complexity" evidence="7">
    <location>
        <begin position="917"/>
        <end position="934"/>
    </location>
</feature>
<evidence type="ECO:0000256" key="3">
    <source>
        <dbReference type="ARBA" id="ARBA00022771"/>
    </source>
</evidence>
<feature type="compositionally biased region" description="Polar residues" evidence="7">
    <location>
        <begin position="35"/>
        <end position="48"/>
    </location>
</feature>
<feature type="non-terminal residue" evidence="9">
    <location>
        <position position="1517"/>
    </location>
</feature>
<dbReference type="Pfam" id="PF01833">
    <property type="entry name" value="TIG"/>
    <property type="match status" value="1"/>
</dbReference>
<dbReference type="InterPro" id="IPR002909">
    <property type="entry name" value="IPT_dom"/>
</dbReference>
<dbReference type="CDD" id="cd00102">
    <property type="entry name" value="IPT"/>
    <property type="match status" value="1"/>
</dbReference>
<feature type="region of interest" description="Disordered" evidence="7">
    <location>
        <begin position="541"/>
        <end position="643"/>
    </location>
</feature>
<evidence type="ECO:0000256" key="5">
    <source>
        <dbReference type="PROSITE-ProRule" id="PRU00023"/>
    </source>
</evidence>
<reference evidence="9" key="1">
    <citation type="journal article" date="2020" name="Fungal Divers.">
        <title>Resolving the Mortierellaceae phylogeny through synthesis of multi-gene phylogenetics and phylogenomics.</title>
        <authorList>
            <person name="Vandepol N."/>
            <person name="Liber J."/>
            <person name="Desiro A."/>
            <person name="Na H."/>
            <person name="Kennedy M."/>
            <person name="Barry K."/>
            <person name="Grigoriev I.V."/>
            <person name="Miller A.N."/>
            <person name="O'Donnell K."/>
            <person name="Stajich J.E."/>
            <person name="Bonito G."/>
        </authorList>
    </citation>
    <scope>NUCLEOTIDE SEQUENCE</scope>
    <source>
        <strain evidence="9">REB-010B</strain>
    </source>
</reference>
<evidence type="ECO:0000256" key="6">
    <source>
        <dbReference type="PROSITE-ProRule" id="PRU00042"/>
    </source>
</evidence>
<feature type="compositionally biased region" description="Low complexity" evidence="7">
    <location>
        <begin position="595"/>
        <end position="612"/>
    </location>
</feature>
<feature type="compositionally biased region" description="Basic and acidic residues" evidence="7">
    <location>
        <begin position="1157"/>
        <end position="1166"/>
    </location>
</feature>
<feature type="region of interest" description="Disordered" evidence="7">
    <location>
        <begin position="1448"/>
        <end position="1517"/>
    </location>
</feature>
<accession>A0A9P6UJ93</accession>
<feature type="region of interest" description="Disordered" evidence="7">
    <location>
        <begin position="816"/>
        <end position="1256"/>
    </location>
</feature>
<feature type="region of interest" description="Disordered" evidence="7">
    <location>
        <begin position="265"/>
        <end position="288"/>
    </location>
</feature>
<dbReference type="SUPFAM" id="SSF57667">
    <property type="entry name" value="beta-beta-alpha zinc fingers"/>
    <property type="match status" value="2"/>
</dbReference>
<feature type="compositionally biased region" description="Low complexity" evidence="7">
    <location>
        <begin position="1041"/>
        <end position="1060"/>
    </location>
</feature>
<feature type="region of interest" description="Disordered" evidence="7">
    <location>
        <begin position="304"/>
        <end position="361"/>
    </location>
</feature>
<dbReference type="GO" id="GO:0000981">
    <property type="term" value="F:DNA-binding transcription factor activity, RNA polymerase II-specific"/>
    <property type="evidence" value="ECO:0007669"/>
    <property type="project" value="TreeGrafter"/>
</dbReference>
<dbReference type="InterPro" id="IPR013087">
    <property type="entry name" value="Znf_C2H2_type"/>
</dbReference>
<feature type="compositionally biased region" description="Low complexity" evidence="7">
    <location>
        <begin position="1378"/>
        <end position="1416"/>
    </location>
</feature>
<keyword evidence="3 6" id="KW-0863">Zinc-finger</keyword>
<organism evidence="9 10">
    <name type="scientific">Dissophora globulifera</name>
    <dbReference type="NCBI Taxonomy" id="979702"/>
    <lineage>
        <taxon>Eukaryota</taxon>
        <taxon>Fungi</taxon>
        <taxon>Fungi incertae sedis</taxon>
        <taxon>Mucoromycota</taxon>
        <taxon>Mortierellomycotina</taxon>
        <taxon>Mortierellomycetes</taxon>
        <taxon>Mortierellales</taxon>
        <taxon>Mortierellaceae</taxon>
        <taxon>Dissophora</taxon>
    </lineage>
</organism>
<gene>
    <name evidence="9" type="primary">SPT23_3</name>
    <name evidence="9" type="ORF">BGZ99_001379</name>
</gene>
<evidence type="ECO:0000259" key="8">
    <source>
        <dbReference type="PROSITE" id="PS50157"/>
    </source>
</evidence>
<dbReference type="InterPro" id="IPR050717">
    <property type="entry name" value="C2H2-ZF_Transcription_Reg"/>
</dbReference>
<comment type="caution">
    <text evidence="9">The sequence shown here is derived from an EMBL/GenBank/DDBJ whole genome shotgun (WGS) entry which is preliminary data.</text>
</comment>